<proteinExistence type="inferred from homology"/>
<dbReference type="InterPro" id="IPR002491">
    <property type="entry name" value="ABC_transptr_periplasmic_BD"/>
</dbReference>
<dbReference type="Proteomes" id="UP000256780">
    <property type="component" value="Chromosome CBM2587_b"/>
</dbReference>
<name>A0A375CD62_9BURK</name>
<dbReference type="PANTHER" id="PTHR30532">
    <property type="entry name" value="IRON III DICITRATE-BINDING PERIPLASMIC PROTEIN"/>
    <property type="match status" value="1"/>
</dbReference>
<dbReference type="Gene3D" id="3.40.50.1980">
    <property type="entry name" value="Nitrogenase molybdenum iron protein domain"/>
    <property type="match status" value="2"/>
</dbReference>
<dbReference type="AlphaFoldDB" id="A0A375CD62"/>
<dbReference type="InterPro" id="IPR051313">
    <property type="entry name" value="Bact_iron-sidero_bind"/>
</dbReference>
<keyword evidence="4" id="KW-0408">Iron</keyword>
<dbReference type="InterPro" id="IPR006311">
    <property type="entry name" value="TAT_signal"/>
</dbReference>
<dbReference type="PROSITE" id="PS51318">
    <property type="entry name" value="TAT"/>
    <property type="match status" value="1"/>
</dbReference>
<dbReference type="RefSeq" id="WP_116359129.1">
    <property type="nucleotide sequence ID" value="NZ_LT976854.1"/>
</dbReference>
<organism evidence="8">
    <name type="scientific">Cupriavidus taiwanensis</name>
    <dbReference type="NCBI Taxonomy" id="164546"/>
    <lineage>
        <taxon>Bacteria</taxon>
        <taxon>Pseudomonadati</taxon>
        <taxon>Pseudomonadota</taxon>
        <taxon>Betaproteobacteria</taxon>
        <taxon>Burkholderiales</taxon>
        <taxon>Burkholderiaceae</taxon>
        <taxon>Cupriavidus</taxon>
    </lineage>
</organism>
<comment type="similarity">
    <text evidence="2">Belongs to the bacterial solute-binding protein 8 family.</text>
</comment>
<protein>
    <submittedName>
        <fullName evidence="8">Periplasmic binding protein</fullName>
    </submittedName>
</protein>
<evidence type="ECO:0000256" key="3">
    <source>
        <dbReference type="ARBA" id="ARBA00022448"/>
    </source>
</evidence>
<evidence type="ECO:0000256" key="5">
    <source>
        <dbReference type="ARBA" id="ARBA00022729"/>
    </source>
</evidence>
<dbReference type="EMBL" id="OFSQ01000038">
    <property type="protein sequence ID" value="SOY67798.1"/>
    <property type="molecule type" value="Genomic_DNA"/>
</dbReference>
<accession>A0A375CD62</accession>
<reference evidence="8" key="1">
    <citation type="submission" date="2018-01" db="EMBL/GenBank/DDBJ databases">
        <authorList>
            <person name="Clerissi C."/>
        </authorList>
    </citation>
    <scope>NUCLEOTIDE SEQUENCE</scope>
    <source>
        <strain evidence="8">Cupriavidus sp. LMG 19464</strain>
    </source>
</reference>
<dbReference type="OrthoDB" id="9793175at2"/>
<keyword evidence="5 6" id="KW-0732">Signal</keyword>
<sequence length="309" mass="31832">MTKHQSTRRRLLAACAAALLAPALPARALQVRHAQGLAEVPDHPASIAVFDLATLDTLRVLDAPVAGVPDGKLPGRLGVYEDARYTRIGSAGEPDMDALRALAPQLIVVGGRSASKYEALAKLAPTLDLSPSRDDLVGSVAAQAALLGQLTGRQARAAQQVAALRAAVARLQAQAAGAGTALVLLTTGGKISAQPPGTRFGVIHAAFGLRPALAAAPEAGARGMPVTPADIRQADPDWLLVIDRDAAIGRAGPSAKELLDVAPLHGGRAWQRGQVVYLDPASWYLLGGAGLGAMQDNVKQIADALARQC</sequence>
<dbReference type="SUPFAM" id="SSF53807">
    <property type="entry name" value="Helical backbone' metal receptor"/>
    <property type="match status" value="1"/>
</dbReference>
<keyword evidence="4" id="KW-0410">Iron transport</keyword>
<feature type="domain" description="Fe/B12 periplasmic-binding" evidence="7">
    <location>
        <begin position="46"/>
        <end position="309"/>
    </location>
</feature>
<keyword evidence="3" id="KW-0813">Transport</keyword>
<dbReference type="PANTHER" id="PTHR30532:SF28">
    <property type="entry name" value="PETROBACTIN-BINDING PROTEIN YCLQ"/>
    <property type="match status" value="1"/>
</dbReference>
<evidence type="ECO:0000259" key="7">
    <source>
        <dbReference type="PROSITE" id="PS50983"/>
    </source>
</evidence>
<feature type="chain" id="PRO_5016737935" evidence="6">
    <location>
        <begin position="29"/>
        <end position="309"/>
    </location>
</feature>
<evidence type="ECO:0000256" key="6">
    <source>
        <dbReference type="SAM" id="SignalP"/>
    </source>
</evidence>
<feature type="signal peptide" evidence="6">
    <location>
        <begin position="1"/>
        <end position="28"/>
    </location>
</feature>
<dbReference type="PROSITE" id="PS50983">
    <property type="entry name" value="FE_B12_PBP"/>
    <property type="match status" value="1"/>
</dbReference>
<evidence type="ECO:0000313" key="8">
    <source>
        <dbReference type="EMBL" id="SOY67798.1"/>
    </source>
</evidence>
<evidence type="ECO:0000256" key="2">
    <source>
        <dbReference type="ARBA" id="ARBA00008814"/>
    </source>
</evidence>
<dbReference type="GO" id="GO:1901678">
    <property type="term" value="P:iron coordination entity transport"/>
    <property type="evidence" value="ECO:0007669"/>
    <property type="project" value="UniProtKB-ARBA"/>
</dbReference>
<keyword evidence="4" id="KW-0406">Ion transport</keyword>
<evidence type="ECO:0000256" key="4">
    <source>
        <dbReference type="ARBA" id="ARBA00022496"/>
    </source>
</evidence>
<dbReference type="GO" id="GO:0030288">
    <property type="term" value="C:outer membrane-bounded periplasmic space"/>
    <property type="evidence" value="ECO:0007669"/>
    <property type="project" value="TreeGrafter"/>
</dbReference>
<comment type="subcellular location">
    <subcellularLocation>
        <location evidence="1">Cell envelope</location>
    </subcellularLocation>
</comment>
<evidence type="ECO:0000256" key="1">
    <source>
        <dbReference type="ARBA" id="ARBA00004196"/>
    </source>
</evidence>
<gene>
    <name evidence="8" type="primary">fetB</name>
    <name evidence="8" type="ORF">CBM2587_B90248</name>
</gene>
<comment type="caution">
    <text evidence="8">The sequence shown here is derived from an EMBL/GenBank/DDBJ whole genome shotgun (WGS) entry which is preliminary data.</text>
</comment>
<dbReference type="Pfam" id="PF01497">
    <property type="entry name" value="Peripla_BP_2"/>
    <property type="match status" value="1"/>
</dbReference>